<dbReference type="InterPro" id="IPR006171">
    <property type="entry name" value="TOPRIM_dom"/>
</dbReference>
<feature type="domain" description="Toprim" evidence="1">
    <location>
        <begin position="24"/>
        <end position="122"/>
    </location>
</feature>
<gene>
    <name evidence="2" type="ORF">pHS36-NDM_00049</name>
</gene>
<sequence length="145" mass="15964">MPIPDGLDVNGAAIRLGEPTEGILGVAEGLETALSAYRVTQIPVWSTVNATLMESFEVPEGVHTVLIWADKDKSVTGEKSANVLKAKLEKRGIRVYVLLPKLPIPPRAKGIDWNDVLMSQGSLGFPNARYLRDFIARRRAEYGRH</sequence>
<evidence type="ECO:0000259" key="1">
    <source>
        <dbReference type="Pfam" id="PF13362"/>
    </source>
</evidence>
<dbReference type="AlphaFoldDB" id="A0A142BNT5"/>
<evidence type="ECO:0000313" key="2">
    <source>
        <dbReference type="EMBL" id="AMP34743.1"/>
    </source>
</evidence>
<dbReference type="EMBL" id="KU726616">
    <property type="protein sequence ID" value="AMP34743.1"/>
    <property type="molecule type" value="Genomic_DNA"/>
</dbReference>
<reference evidence="2" key="2">
    <citation type="submission" date="2016-02" db="EMBL/GenBank/DDBJ databases">
        <authorList>
            <person name="Wen L."/>
            <person name="He K."/>
            <person name="Yang H."/>
        </authorList>
    </citation>
    <scope>NUCLEOTIDE SEQUENCE</scope>
    <source>
        <strain evidence="2">LS001</strain>
        <plasmid evidence="2">pHS36-NDM</plasmid>
    </source>
</reference>
<organism evidence="2">
    <name type="scientific">Salmonella enterica subsp. enterica serovar Stanley</name>
    <dbReference type="NCBI Taxonomy" id="192953"/>
    <lineage>
        <taxon>Bacteria</taxon>
        <taxon>Pseudomonadati</taxon>
        <taxon>Pseudomonadota</taxon>
        <taxon>Gammaproteobacteria</taxon>
        <taxon>Enterobacterales</taxon>
        <taxon>Enterobacteriaceae</taxon>
        <taxon>Salmonella</taxon>
    </lineage>
</organism>
<keyword evidence="2" id="KW-0614">Plasmid</keyword>
<dbReference type="CDD" id="cd01029">
    <property type="entry name" value="TOPRIM_primases"/>
    <property type="match status" value="1"/>
</dbReference>
<geneLocation type="plasmid" evidence="2">
    <name>pHS36-NDM</name>
</geneLocation>
<dbReference type="InterPro" id="IPR034154">
    <property type="entry name" value="TOPRIM_DnaG/twinkle"/>
</dbReference>
<dbReference type="Pfam" id="PF13362">
    <property type="entry name" value="Toprim_3"/>
    <property type="match status" value="1"/>
</dbReference>
<proteinExistence type="predicted"/>
<protein>
    <recommendedName>
        <fullName evidence="1">Toprim domain-containing protein</fullName>
    </recommendedName>
</protein>
<accession>A0A142BNT5</accession>
<reference evidence="2" key="1">
    <citation type="journal article" date="2013" name="Emerg. Infect. Dis.">
        <title>New Delhi metallo-?-lactamase-1 in carbapenem-resistant Salmonella strain, China.</title>
        <authorList>
            <person name="Huang J."/>
            <person name="Wang M."/>
            <person name="Ding H."/>
            <person name="Ye M."/>
            <person name="Hu F."/>
            <person name="Guo Q."/>
            <person name="Xu X."/>
            <person name="Wang M."/>
        </authorList>
    </citation>
    <scope>NUCLEOTIDE SEQUENCE</scope>
    <source>
        <strain evidence="2">LS001</strain>
        <plasmid evidence="2">pHS36-NDM</plasmid>
    </source>
</reference>
<name>A0A142BNT5_SALET</name>